<accession>J9FGL4</accession>
<evidence type="ECO:0000313" key="2">
    <source>
        <dbReference type="EMBL" id="EJW93548.1"/>
    </source>
</evidence>
<protein>
    <submittedName>
        <fullName evidence="2">Secreted protein</fullName>
    </submittedName>
</protein>
<dbReference type="EMBL" id="AMCI01006907">
    <property type="protein sequence ID" value="EJW93548.1"/>
    <property type="molecule type" value="Genomic_DNA"/>
</dbReference>
<evidence type="ECO:0000256" key="1">
    <source>
        <dbReference type="SAM" id="Phobius"/>
    </source>
</evidence>
<keyword evidence="1" id="KW-0472">Membrane</keyword>
<proteinExistence type="predicted"/>
<sequence>MKPLKPTLSPLLTNAAASSAVMNFNAMIISFYVFFSKYLLLGIIIANLHKIMLTYI</sequence>
<reference evidence="2" key="1">
    <citation type="journal article" date="2012" name="PLoS ONE">
        <title>Gene sets for utilization of primary and secondary nutrition supplies in the distal gut of endangered iberian lynx.</title>
        <authorList>
            <person name="Alcaide M."/>
            <person name="Messina E."/>
            <person name="Richter M."/>
            <person name="Bargiela R."/>
            <person name="Peplies J."/>
            <person name="Huws S.A."/>
            <person name="Newbold C.J."/>
            <person name="Golyshin P.N."/>
            <person name="Simon M.A."/>
            <person name="Lopez G."/>
            <person name="Yakimov M.M."/>
            <person name="Ferrer M."/>
        </authorList>
    </citation>
    <scope>NUCLEOTIDE SEQUENCE</scope>
</reference>
<dbReference type="AlphaFoldDB" id="J9FGL4"/>
<gene>
    <name evidence="2" type="ORF">EVA_18345</name>
</gene>
<comment type="caution">
    <text evidence="2">The sequence shown here is derived from an EMBL/GenBank/DDBJ whole genome shotgun (WGS) entry which is preliminary data.</text>
</comment>
<keyword evidence="1" id="KW-1133">Transmembrane helix</keyword>
<organism evidence="2">
    <name type="scientific">gut metagenome</name>
    <dbReference type="NCBI Taxonomy" id="749906"/>
    <lineage>
        <taxon>unclassified sequences</taxon>
        <taxon>metagenomes</taxon>
        <taxon>organismal metagenomes</taxon>
    </lineage>
</organism>
<name>J9FGL4_9ZZZZ</name>
<feature type="transmembrane region" description="Helical" evidence="1">
    <location>
        <begin position="27"/>
        <end position="48"/>
    </location>
</feature>
<keyword evidence="1" id="KW-0812">Transmembrane</keyword>